<organism evidence="1 2">
    <name type="scientific">Phocaeicola dorei</name>
    <dbReference type="NCBI Taxonomy" id="357276"/>
    <lineage>
        <taxon>Bacteria</taxon>
        <taxon>Pseudomonadati</taxon>
        <taxon>Bacteroidota</taxon>
        <taxon>Bacteroidia</taxon>
        <taxon>Bacteroidales</taxon>
        <taxon>Bacteroidaceae</taxon>
        <taxon>Phocaeicola</taxon>
    </lineage>
</organism>
<gene>
    <name evidence="1" type="ORF">QNN11_01370</name>
</gene>
<evidence type="ECO:0000313" key="1">
    <source>
        <dbReference type="EMBL" id="WHX10245.1"/>
    </source>
</evidence>
<evidence type="ECO:0000313" key="2">
    <source>
        <dbReference type="Proteomes" id="UP001177934"/>
    </source>
</evidence>
<accession>A0AA95HVF5</accession>
<name>A0AA95HVF5_9BACT</name>
<dbReference type="Proteomes" id="UP001177934">
    <property type="component" value="Chromosome"/>
</dbReference>
<reference evidence="1" key="1">
    <citation type="journal article" date="2023" name="Nat. Commun.">
        <title>Identification of a novel Human Milk Oligosaccharides utilization cluster in the infant gut commensal Bacteroides dorei.</title>
        <authorList>
            <person name="Kijner S."/>
            <person name="Ennis D."/>
            <person name="Shmorak S."/>
            <person name="Florentin A."/>
            <person name="Yassour M."/>
        </authorList>
    </citation>
    <scope>NUCLEOTIDE SEQUENCE</scope>
    <source>
        <strain evidence="1">2</strain>
    </source>
</reference>
<dbReference type="AlphaFoldDB" id="A0AA95HVF5"/>
<proteinExistence type="predicted"/>
<protein>
    <submittedName>
        <fullName evidence="1">Uncharacterized protein</fullName>
    </submittedName>
</protein>
<dbReference type="EMBL" id="CP126056">
    <property type="protein sequence ID" value="WHX10245.1"/>
    <property type="molecule type" value="Genomic_DNA"/>
</dbReference>
<sequence>MPSIGQWFDLLINIGGKSPRTFERQSAYSLETLIYGTETREKISKQLAKAGSTLGEIVGNRNIFRCTTESNVATDAWILIWHFEMLDGVFWERVAVKTYSKLSDSGYNVRPFFAF</sequence>